<proteinExistence type="predicted"/>
<comment type="caution">
    <text evidence="1">The sequence shown here is derived from an EMBL/GenBank/DDBJ whole genome shotgun (WGS) entry which is preliminary data.</text>
</comment>
<dbReference type="InterPro" id="IPR043128">
    <property type="entry name" value="Rev_trsase/Diguanyl_cyclase"/>
</dbReference>
<dbReference type="Gene3D" id="3.10.10.10">
    <property type="entry name" value="HIV Type 1 Reverse Transcriptase, subunit A, domain 1"/>
    <property type="match status" value="1"/>
</dbReference>
<name>A0AAW2JE24_9LAMI</name>
<dbReference type="EMBL" id="JACGWK010001149">
    <property type="protein sequence ID" value="KAL0292680.1"/>
    <property type="molecule type" value="Genomic_DNA"/>
</dbReference>
<dbReference type="Gene3D" id="3.30.70.270">
    <property type="match status" value="1"/>
</dbReference>
<dbReference type="InterPro" id="IPR043502">
    <property type="entry name" value="DNA/RNA_pol_sf"/>
</dbReference>
<dbReference type="PANTHER" id="PTHR24559:SF439">
    <property type="entry name" value="RETROTRANSPOSON, UNCLASSIFIED-LIKE PROTEIN"/>
    <property type="match status" value="1"/>
</dbReference>
<reference evidence="1" key="1">
    <citation type="submission" date="2020-06" db="EMBL/GenBank/DDBJ databases">
        <authorList>
            <person name="Li T."/>
            <person name="Hu X."/>
            <person name="Zhang T."/>
            <person name="Song X."/>
            <person name="Zhang H."/>
            <person name="Dai N."/>
            <person name="Sheng W."/>
            <person name="Hou X."/>
            <person name="Wei L."/>
        </authorList>
    </citation>
    <scope>NUCLEOTIDE SEQUENCE</scope>
    <source>
        <strain evidence="1">G01</strain>
        <tissue evidence="1">Leaf</tissue>
    </source>
</reference>
<dbReference type="SUPFAM" id="SSF56672">
    <property type="entry name" value="DNA/RNA polymerases"/>
    <property type="match status" value="1"/>
</dbReference>
<feature type="non-terminal residue" evidence="1">
    <location>
        <position position="1"/>
    </location>
</feature>
<reference evidence="1" key="2">
    <citation type="journal article" date="2024" name="Plant">
        <title>Genomic evolution and insights into agronomic trait innovations of Sesamum species.</title>
        <authorList>
            <person name="Miao H."/>
            <person name="Wang L."/>
            <person name="Qu L."/>
            <person name="Liu H."/>
            <person name="Sun Y."/>
            <person name="Le M."/>
            <person name="Wang Q."/>
            <person name="Wei S."/>
            <person name="Zheng Y."/>
            <person name="Lin W."/>
            <person name="Duan Y."/>
            <person name="Cao H."/>
            <person name="Xiong S."/>
            <person name="Wang X."/>
            <person name="Wei L."/>
            <person name="Li C."/>
            <person name="Ma Q."/>
            <person name="Ju M."/>
            <person name="Zhao R."/>
            <person name="Li G."/>
            <person name="Mu C."/>
            <person name="Tian Q."/>
            <person name="Mei H."/>
            <person name="Zhang T."/>
            <person name="Gao T."/>
            <person name="Zhang H."/>
        </authorList>
    </citation>
    <scope>NUCLEOTIDE SEQUENCE</scope>
    <source>
        <strain evidence="1">G01</strain>
    </source>
</reference>
<sequence>KVNKLIEVGFIREVKYPMWISNILPVRKKNGQIRVCLDFRNLNNACPKDDFPLSIVELMIYATTSHEALSFMNGSSGYNQIRMALVDEELLQSYAFWAKECQHHISKGDAKDLRRHLS</sequence>
<protein>
    <recommendedName>
        <fullName evidence="2">Reverse transcriptase</fullName>
    </recommendedName>
</protein>
<evidence type="ECO:0000313" key="1">
    <source>
        <dbReference type="EMBL" id="KAL0292680.1"/>
    </source>
</evidence>
<dbReference type="AlphaFoldDB" id="A0AAW2JE24"/>
<gene>
    <name evidence="1" type="ORF">Sangu_3251600</name>
</gene>
<dbReference type="PANTHER" id="PTHR24559">
    <property type="entry name" value="TRANSPOSON TY3-I GAG-POL POLYPROTEIN"/>
    <property type="match status" value="1"/>
</dbReference>
<organism evidence="1">
    <name type="scientific">Sesamum angustifolium</name>
    <dbReference type="NCBI Taxonomy" id="2727405"/>
    <lineage>
        <taxon>Eukaryota</taxon>
        <taxon>Viridiplantae</taxon>
        <taxon>Streptophyta</taxon>
        <taxon>Embryophyta</taxon>
        <taxon>Tracheophyta</taxon>
        <taxon>Spermatophyta</taxon>
        <taxon>Magnoliopsida</taxon>
        <taxon>eudicotyledons</taxon>
        <taxon>Gunneridae</taxon>
        <taxon>Pentapetalae</taxon>
        <taxon>asterids</taxon>
        <taxon>lamiids</taxon>
        <taxon>Lamiales</taxon>
        <taxon>Pedaliaceae</taxon>
        <taxon>Sesamum</taxon>
    </lineage>
</organism>
<evidence type="ECO:0008006" key="2">
    <source>
        <dbReference type="Google" id="ProtNLM"/>
    </source>
</evidence>
<accession>A0AAW2JE24</accession>
<dbReference type="InterPro" id="IPR053134">
    <property type="entry name" value="RNA-dir_DNA_polymerase"/>
</dbReference>